<protein>
    <submittedName>
        <fullName evidence="6">PilC/PilY family type IV pilus protein</fullName>
    </submittedName>
</protein>
<feature type="chain" id="PRO_5041247030" evidence="4">
    <location>
        <begin position="30"/>
        <end position="1222"/>
    </location>
</feature>
<dbReference type="RefSeq" id="WP_279851697.1">
    <property type="nucleotide sequence ID" value="NZ_JAOCIA010000002.1"/>
</dbReference>
<evidence type="ECO:0000313" key="6">
    <source>
        <dbReference type="EMBL" id="MDH2004246.1"/>
    </source>
</evidence>
<dbReference type="InterPro" id="IPR008707">
    <property type="entry name" value="B-propeller_PilY1"/>
</dbReference>
<dbReference type="Pfam" id="PF05567">
    <property type="entry name" value="T4P_PilY1"/>
    <property type="match status" value="2"/>
</dbReference>
<name>A0AA42W1I4_9BURK</name>
<feature type="signal peptide" evidence="4">
    <location>
        <begin position="1"/>
        <end position="29"/>
    </location>
</feature>
<organism evidence="6 7">
    <name type="scientific">Comamonas aquatica</name>
    <dbReference type="NCBI Taxonomy" id="225991"/>
    <lineage>
        <taxon>Bacteria</taxon>
        <taxon>Pseudomonadati</taxon>
        <taxon>Pseudomonadota</taxon>
        <taxon>Betaproteobacteria</taxon>
        <taxon>Burkholderiales</taxon>
        <taxon>Comamonadaceae</taxon>
        <taxon>Comamonas</taxon>
    </lineage>
</organism>
<keyword evidence="2" id="KW-0106">Calcium</keyword>
<dbReference type="AlphaFoldDB" id="A0AA42W1I4"/>
<dbReference type="GO" id="GO:0046872">
    <property type="term" value="F:metal ion binding"/>
    <property type="evidence" value="ECO:0007669"/>
    <property type="project" value="UniProtKB-KW"/>
</dbReference>
<gene>
    <name evidence="6" type="ORF">N5J23_01545</name>
</gene>
<proteinExistence type="predicted"/>
<keyword evidence="1" id="KW-0479">Metal-binding</keyword>
<comment type="caution">
    <text evidence="6">The sequence shown here is derived from an EMBL/GenBank/DDBJ whole genome shotgun (WGS) entry which is preliminary data.</text>
</comment>
<evidence type="ECO:0000256" key="1">
    <source>
        <dbReference type="ARBA" id="ARBA00022723"/>
    </source>
</evidence>
<keyword evidence="4" id="KW-0732">Signal</keyword>
<feature type="region of interest" description="Disordered" evidence="3">
    <location>
        <begin position="1198"/>
        <end position="1222"/>
    </location>
</feature>
<evidence type="ECO:0000256" key="3">
    <source>
        <dbReference type="SAM" id="MobiDB-lite"/>
    </source>
</evidence>
<accession>A0AA42W1I4</accession>
<feature type="domain" description="PilY1 beta-propeller" evidence="5">
    <location>
        <begin position="820"/>
        <end position="1009"/>
    </location>
</feature>
<dbReference type="Proteomes" id="UP001161294">
    <property type="component" value="Unassembled WGS sequence"/>
</dbReference>
<feature type="domain" description="PilY1 beta-propeller" evidence="5">
    <location>
        <begin position="635"/>
        <end position="753"/>
    </location>
</feature>
<evidence type="ECO:0000313" key="7">
    <source>
        <dbReference type="Proteomes" id="UP001161294"/>
    </source>
</evidence>
<sequence>MPNIQHQFFPRNALTLAILAALTPPASWALELVQEPPLPTSKSAFVAPNVIISIDDSGSMDFGIKTSSDGSSKTGAGYTAPDASGKWKDDAKRINVLKYSLKKVFEDKTLIPDNKIRIAWQTMHNNAGSSDAGNVNSSTMKTNSMRPIDTVIDSKSHRANFLSFVAGIKANNGTPSHKMFSQADAYMRQPLTANSPWSTDPGGTGSKATEYLGCRRNYHIMMTDGRWNGDSSGGNQDGKDWPALNGREAYSTTSNQTNIYQDGTSNRLADWAFKSWMDPLQDPTKLKDSSNLKPSKIYEEAATEIFTKTKDKFKYIEISRPNRRSKCEAIPGEWDSDAELCKIKDGTETKSISLQKYWNPKYNPATWPHMVTYTIGFSDEAVTWPGASEIIAPSTKVPFGYDNSFIDLITGWQTWPSLSSENQRSLDLWHSAINGRGRFYAVTEAEDLAKAFTEIIGKINDESAPLPDEIAGGGSTSGYNVSQNNAGIFASVYSPKDAWSGYITASRAIEPEKYACPTKTEPDKTCIRFPDVVAGWEGKTTATRLDELASLDSRLILTWSDSTNAGTAFQWPSSDRPIGYSAAQLKSLLGVTTSGDLSTAQKTQAQNIVNYIRGDRSLEGTTTERPLRVRHSRQGDVVNSEIWYTGGPINNYSQGYSNFVKAQKDRTPILYVGGNDGMLHGFSAQDGKELLAYVPRGVVAGLKSLSDKDYQHRYYVDGSPMTGDIRDNETWKTMLVGTLGAGGKGYFLLNVTNPSTFSDTPASELVVLDRTRASSEAAANCSALSGSAQTACNATVAEDSDIGHITAQPGRNPANLQEATQITRMNNGRWAVVMGNGYNSTNQRPVLLVQYLDGNKALKRIQATTDATGSGNALDNGLSSPALADLDGDGKTDIVYAGDNLGNLWKFDLTSANDSNWQVAFGNNKPLFTARGPVALDGTRNQFQPITAPPSVRANDRSMVVGEGKNAKTVPVGGMMVAFGTGRNVTSNDRRTDVTQNVQTLYSVLDSTRYRMNSEKTSLEVHPGTNDCSTNTSCVPTPAPVGTMGATGVTLAKQSITTVDGDFATVTATQDLKAETWKNYKGWYLDFPVTGERLLKPMQFYDGSNILAVYSETPSGIKNSESDNINESCVPVKVDTSAGSQFRTLINIMDGKRPTIQIVDYNGDGLYNASDLNVARAAVKTGTPILITKRDRIVDLTGGGGGRDTLARMPENSMRPSWRQMK</sequence>
<reference evidence="6" key="1">
    <citation type="submission" date="2022-09" db="EMBL/GenBank/DDBJ databases">
        <title>Intensive care unit water sources are persistently colonized with multi-drug resistant bacteria and are the site of extensive horizontal gene transfer of antibiotic resistance genes.</title>
        <authorList>
            <person name="Diorio-Toth L."/>
        </authorList>
    </citation>
    <scope>NUCLEOTIDE SEQUENCE</scope>
    <source>
        <strain evidence="6">GD03686</strain>
    </source>
</reference>
<evidence type="ECO:0000259" key="5">
    <source>
        <dbReference type="Pfam" id="PF05567"/>
    </source>
</evidence>
<evidence type="ECO:0000256" key="2">
    <source>
        <dbReference type="ARBA" id="ARBA00022837"/>
    </source>
</evidence>
<evidence type="ECO:0000256" key="4">
    <source>
        <dbReference type="SAM" id="SignalP"/>
    </source>
</evidence>
<dbReference type="EMBL" id="JAOCJW010000002">
    <property type="protein sequence ID" value="MDH2004246.1"/>
    <property type="molecule type" value="Genomic_DNA"/>
</dbReference>